<organism evidence="2 3">
    <name type="scientific">Karstenula rhodostoma CBS 690.94</name>
    <dbReference type="NCBI Taxonomy" id="1392251"/>
    <lineage>
        <taxon>Eukaryota</taxon>
        <taxon>Fungi</taxon>
        <taxon>Dikarya</taxon>
        <taxon>Ascomycota</taxon>
        <taxon>Pezizomycotina</taxon>
        <taxon>Dothideomycetes</taxon>
        <taxon>Pleosporomycetidae</taxon>
        <taxon>Pleosporales</taxon>
        <taxon>Massarineae</taxon>
        <taxon>Didymosphaeriaceae</taxon>
        <taxon>Karstenula</taxon>
    </lineage>
</organism>
<keyword evidence="3" id="KW-1185">Reference proteome</keyword>
<dbReference type="Proteomes" id="UP000799764">
    <property type="component" value="Unassembled WGS sequence"/>
</dbReference>
<accession>A0A9P4P6N3</accession>
<reference evidence="2" key="1">
    <citation type="journal article" date="2020" name="Stud. Mycol.">
        <title>101 Dothideomycetes genomes: a test case for predicting lifestyles and emergence of pathogens.</title>
        <authorList>
            <person name="Haridas S."/>
            <person name="Albert R."/>
            <person name="Binder M."/>
            <person name="Bloem J."/>
            <person name="Labutti K."/>
            <person name="Salamov A."/>
            <person name="Andreopoulos B."/>
            <person name="Baker S."/>
            <person name="Barry K."/>
            <person name="Bills G."/>
            <person name="Bluhm B."/>
            <person name="Cannon C."/>
            <person name="Castanera R."/>
            <person name="Culley D."/>
            <person name="Daum C."/>
            <person name="Ezra D."/>
            <person name="Gonzalez J."/>
            <person name="Henrissat B."/>
            <person name="Kuo A."/>
            <person name="Liang C."/>
            <person name="Lipzen A."/>
            <person name="Lutzoni F."/>
            <person name="Magnuson J."/>
            <person name="Mondo S."/>
            <person name="Nolan M."/>
            <person name="Ohm R."/>
            <person name="Pangilinan J."/>
            <person name="Park H.-J."/>
            <person name="Ramirez L."/>
            <person name="Alfaro M."/>
            <person name="Sun H."/>
            <person name="Tritt A."/>
            <person name="Yoshinaga Y."/>
            <person name="Zwiers L.-H."/>
            <person name="Turgeon B."/>
            <person name="Goodwin S."/>
            <person name="Spatafora J."/>
            <person name="Crous P."/>
            <person name="Grigoriev I."/>
        </authorList>
    </citation>
    <scope>NUCLEOTIDE SEQUENCE</scope>
    <source>
        <strain evidence="2">CBS 690.94</strain>
    </source>
</reference>
<proteinExistence type="predicted"/>
<evidence type="ECO:0000313" key="2">
    <source>
        <dbReference type="EMBL" id="KAF2439359.1"/>
    </source>
</evidence>
<gene>
    <name evidence="2" type="ORF">P171DRAFT_448201</name>
</gene>
<comment type="caution">
    <text evidence="2">The sequence shown here is derived from an EMBL/GenBank/DDBJ whole genome shotgun (WGS) entry which is preliminary data.</text>
</comment>
<feature type="compositionally biased region" description="Low complexity" evidence="1">
    <location>
        <begin position="9"/>
        <end position="24"/>
    </location>
</feature>
<dbReference type="EMBL" id="MU001509">
    <property type="protein sequence ID" value="KAF2439359.1"/>
    <property type="molecule type" value="Genomic_DNA"/>
</dbReference>
<feature type="region of interest" description="Disordered" evidence="1">
    <location>
        <begin position="1"/>
        <end position="76"/>
    </location>
</feature>
<sequence>MPRQRSHHSASSGSSAWQGPPSASMRGSARGPMQGAVPGAVQGSMHGSTQGSRSVAAGAASPLQPQPIPDSILNHCGGKCYSCRRGMARERGESNMYLNYPGRDPPVAQPGGAQFQQPDMMGSSQRQSMGQGLPGLSQYSQGQGGQGGAPSSSRRGRSRR</sequence>
<dbReference type="AlphaFoldDB" id="A0A9P4P6N3"/>
<feature type="compositionally biased region" description="Low complexity" evidence="1">
    <location>
        <begin position="130"/>
        <end position="141"/>
    </location>
</feature>
<evidence type="ECO:0000256" key="1">
    <source>
        <dbReference type="SAM" id="MobiDB-lite"/>
    </source>
</evidence>
<protein>
    <submittedName>
        <fullName evidence="2">Uncharacterized protein</fullName>
    </submittedName>
</protein>
<name>A0A9P4P6N3_9PLEO</name>
<evidence type="ECO:0000313" key="3">
    <source>
        <dbReference type="Proteomes" id="UP000799764"/>
    </source>
</evidence>
<feature type="region of interest" description="Disordered" evidence="1">
    <location>
        <begin position="94"/>
        <end position="160"/>
    </location>
</feature>
<feature type="compositionally biased region" description="Polar residues" evidence="1">
    <location>
        <begin position="114"/>
        <end position="129"/>
    </location>
</feature>